<dbReference type="InterPro" id="IPR036693">
    <property type="entry name" value="TF_LuxR_autoind-bd_dom_sf"/>
</dbReference>
<dbReference type="GO" id="GO:0006355">
    <property type="term" value="P:regulation of DNA-templated transcription"/>
    <property type="evidence" value="ECO:0007669"/>
    <property type="project" value="InterPro"/>
</dbReference>
<dbReference type="CDD" id="cd06170">
    <property type="entry name" value="LuxR_C_like"/>
    <property type="match status" value="1"/>
</dbReference>
<dbReference type="InterPro" id="IPR005143">
    <property type="entry name" value="TF_LuxR_autoind-bd_dom"/>
</dbReference>
<evidence type="ECO:0000259" key="4">
    <source>
        <dbReference type="PROSITE" id="PS50043"/>
    </source>
</evidence>
<evidence type="ECO:0000256" key="1">
    <source>
        <dbReference type="ARBA" id="ARBA00023015"/>
    </source>
</evidence>
<dbReference type="InterPro" id="IPR036388">
    <property type="entry name" value="WH-like_DNA-bd_sf"/>
</dbReference>
<evidence type="ECO:0000256" key="3">
    <source>
        <dbReference type="ARBA" id="ARBA00023163"/>
    </source>
</evidence>
<accession>A0A318TGW8</accession>
<name>A0A318TGW8_9BRAD</name>
<dbReference type="OrthoDB" id="7345476at2"/>
<comment type="caution">
    <text evidence="5">The sequence shown here is derived from an EMBL/GenBank/DDBJ whole genome shotgun (WGS) entry which is preliminary data.</text>
</comment>
<dbReference type="Gene3D" id="1.10.10.10">
    <property type="entry name" value="Winged helix-like DNA-binding domain superfamily/Winged helix DNA-binding domain"/>
    <property type="match status" value="1"/>
</dbReference>
<dbReference type="PROSITE" id="PS50043">
    <property type="entry name" value="HTH_LUXR_2"/>
    <property type="match status" value="1"/>
</dbReference>
<dbReference type="InterPro" id="IPR016032">
    <property type="entry name" value="Sig_transdc_resp-reg_C-effctor"/>
</dbReference>
<dbReference type="Pfam" id="PF00196">
    <property type="entry name" value="GerE"/>
    <property type="match status" value="1"/>
</dbReference>
<dbReference type="Pfam" id="PF03472">
    <property type="entry name" value="Autoind_bind"/>
    <property type="match status" value="1"/>
</dbReference>
<evidence type="ECO:0000313" key="5">
    <source>
        <dbReference type="EMBL" id="PYF03914.1"/>
    </source>
</evidence>
<gene>
    <name evidence="5" type="ORF">BJ122_105172</name>
</gene>
<keyword evidence="1" id="KW-0805">Transcription regulation</keyword>
<protein>
    <submittedName>
        <fullName evidence="5">Transcriptional regulator</fullName>
    </submittedName>
</protein>
<dbReference type="Gene3D" id="3.30.450.80">
    <property type="entry name" value="Transcription factor LuxR-like, autoinducer-binding domain"/>
    <property type="match status" value="1"/>
</dbReference>
<keyword evidence="3" id="KW-0804">Transcription</keyword>
<dbReference type="PANTHER" id="PTHR44688:SF16">
    <property type="entry name" value="DNA-BINDING TRANSCRIPTIONAL ACTIVATOR DEVR_DOSR"/>
    <property type="match status" value="1"/>
</dbReference>
<organism evidence="5 6">
    <name type="scientific">Rhodopseudomonas faecalis</name>
    <dbReference type="NCBI Taxonomy" id="99655"/>
    <lineage>
        <taxon>Bacteria</taxon>
        <taxon>Pseudomonadati</taxon>
        <taxon>Pseudomonadota</taxon>
        <taxon>Alphaproteobacteria</taxon>
        <taxon>Hyphomicrobiales</taxon>
        <taxon>Nitrobacteraceae</taxon>
        <taxon>Rhodopseudomonas</taxon>
    </lineage>
</organism>
<dbReference type="SMART" id="SM00421">
    <property type="entry name" value="HTH_LUXR"/>
    <property type="match status" value="1"/>
</dbReference>
<dbReference type="PRINTS" id="PR00038">
    <property type="entry name" value="HTHLUXR"/>
</dbReference>
<dbReference type="InterPro" id="IPR000792">
    <property type="entry name" value="Tscrpt_reg_LuxR_C"/>
</dbReference>
<dbReference type="GO" id="GO:0003677">
    <property type="term" value="F:DNA binding"/>
    <property type="evidence" value="ECO:0007669"/>
    <property type="project" value="UniProtKB-KW"/>
</dbReference>
<proteinExistence type="predicted"/>
<evidence type="ECO:0000256" key="2">
    <source>
        <dbReference type="ARBA" id="ARBA00023125"/>
    </source>
</evidence>
<dbReference type="SUPFAM" id="SSF75516">
    <property type="entry name" value="Pheromone-binding domain of LuxR-like quorum-sensing transcription factors"/>
    <property type="match status" value="1"/>
</dbReference>
<evidence type="ECO:0000313" key="6">
    <source>
        <dbReference type="Proteomes" id="UP000248148"/>
    </source>
</evidence>
<dbReference type="Proteomes" id="UP000248148">
    <property type="component" value="Unassembled WGS sequence"/>
</dbReference>
<dbReference type="AlphaFoldDB" id="A0A318TGW8"/>
<keyword evidence="6" id="KW-1185">Reference proteome</keyword>
<dbReference type="EMBL" id="QJTI01000005">
    <property type="protein sequence ID" value="PYF03914.1"/>
    <property type="molecule type" value="Genomic_DNA"/>
</dbReference>
<reference evidence="5 6" key="1">
    <citation type="submission" date="2018-06" db="EMBL/GenBank/DDBJ databases">
        <title>Genomic Encyclopedia of Archaeal and Bacterial Type Strains, Phase II (KMG-II): from individual species to whole genera.</title>
        <authorList>
            <person name="Goeker M."/>
        </authorList>
    </citation>
    <scope>NUCLEOTIDE SEQUENCE [LARGE SCALE GENOMIC DNA]</scope>
    <source>
        <strain evidence="5 6">JCM 11668</strain>
    </source>
</reference>
<feature type="domain" description="HTH luxR-type" evidence="4">
    <location>
        <begin position="173"/>
        <end position="238"/>
    </location>
</feature>
<dbReference type="SUPFAM" id="SSF46894">
    <property type="entry name" value="C-terminal effector domain of the bipartite response regulators"/>
    <property type="match status" value="1"/>
</dbReference>
<keyword evidence="2" id="KW-0238">DNA-binding</keyword>
<sequence length="240" mass="27317">MKIDCFPTETADEEQLWTAIHEYMKERIAVTSILYGFTHSRYTAERIGISRSLYIKHSHPKDYVDHFGSDKFLNDDICTVILLQQLEPFLWHHADNWPGATEAQKERARIDSQFGMEVGVSIGFHFADGHGIAGIGLCASGTSAEEFEQRWKERGEDVMSYLAIFEPLMRARMVANRMALSERQRQVLAYSISGMQAKEIAAHLKIAEKTVHNYREDARDAIDADTTMEAVAKALAYRLI</sequence>
<dbReference type="PANTHER" id="PTHR44688">
    <property type="entry name" value="DNA-BINDING TRANSCRIPTIONAL ACTIVATOR DEVR_DOSR"/>
    <property type="match status" value="1"/>
</dbReference>